<keyword evidence="7" id="KW-0961">Cell wall biogenesis/degradation</keyword>
<keyword evidence="5" id="KW-0378">Hydrolase</keyword>
<organism evidence="12 13">
    <name type="scientific">Heyndrickxia coagulans</name>
    <name type="common">Weizmannia coagulans</name>
    <dbReference type="NCBI Taxonomy" id="1398"/>
    <lineage>
        <taxon>Bacteria</taxon>
        <taxon>Bacillati</taxon>
        <taxon>Bacillota</taxon>
        <taxon>Bacilli</taxon>
        <taxon>Bacillales</taxon>
        <taxon>Bacillaceae</taxon>
        <taxon>Heyndrickxia</taxon>
    </lineage>
</organism>
<dbReference type="EMBL" id="LQYI01000015">
    <property type="protein sequence ID" value="KYC72880.1"/>
    <property type="molecule type" value="Genomic_DNA"/>
</dbReference>
<sequence>MRNKTIFSVAATTILATSFTSQAFAQTYKVQKGDSLWKIAKKYNTSVGALKSTNHLASDTIYPNQVLNVSASQAKASARSVSAPSSSAKTYTVKSGDTLSAIALNHGISVSNLISWNKLSSSLIHPGDVLAISKGAGSATPSSSSSSPSSSPRPAGSSSSTTTYTVKSGDTLSGISKQFGTSVSKLKSLNNLSSDLIFAGQKLKVTGSSPSGSSTSGTAGTANSGSSGSTATATYTVKSGDTLSGISKQYGIAVSKLKSLNNLSSDLIYAGQKLKVTGSPSGSSTSVTAGDTTSGSSHSVSSLISIANSLIGTPYVWGGKSPSGFDCSGFIYYVYEKAGYDISRTNAAGLYNRSYYVSSPKPGDLVFFEGTYGTNPSAITHVGIYLGGGRFIAANSDGVSVSSVSYNYWKSHFDSYKRLY</sequence>
<dbReference type="PROSITE" id="PS51782">
    <property type="entry name" value="LYSM"/>
    <property type="match status" value="4"/>
</dbReference>
<dbReference type="CDD" id="cd00118">
    <property type="entry name" value="LysM"/>
    <property type="match status" value="4"/>
</dbReference>
<feature type="domain" description="LysM" evidence="10">
    <location>
        <begin position="89"/>
        <end position="132"/>
    </location>
</feature>
<accession>A0A150KHT5</accession>
<keyword evidence="3 9" id="KW-0732">Signal</keyword>
<dbReference type="Gene3D" id="3.90.1720.10">
    <property type="entry name" value="endopeptidase domain like (from Nostoc punctiforme)"/>
    <property type="match status" value="1"/>
</dbReference>
<keyword evidence="4" id="KW-0677">Repeat</keyword>
<feature type="signal peptide" evidence="9">
    <location>
        <begin position="1"/>
        <end position="25"/>
    </location>
</feature>
<evidence type="ECO:0000259" key="10">
    <source>
        <dbReference type="PROSITE" id="PS51782"/>
    </source>
</evidence>
<dbReference type="PROSITE" id="PS51935">
    <property type="entry name" value="NLPC_P60"/>
    <property type="match status" value="1"/>
</dbReference>
<evidence type="ECO:0000256" key="7">
    <source>
        <dbReference type="ARBA" id="ARBA00023316"/>
    </source>
</evidence>
<evidence type="ECO:0000259" key="11">
    <source>
        <dbReference type="PROSITE" id="PS51935"/>
    </source>
</evidence>
<feature type="domain" description="NlpC/P60" evidence="11">
    <location>
        <begin position="297"/>
        <end position="420"/>
    </location>
</feature>
<feature type="domain" description="LysM" evidence="10">
    <location>
        <begin position="233"/>
        <end position="276"/>
    </location>
</feature>
<evidence type="ECO:0000313" key="12">
    <source>
        <dbReference type="EMBL" id="KYC72880.1"/>
    </source>
</evidence>
<evidence type="ECO:0000256" key="3">
    <source>
        <dbReference type="ARBA" id="ARBA00022729"/>
    </source>
</evidence>
<dbReference type="Pfam" id="PF01476">
    <property type="entry name" value="LysM"/>
    <property type="match status" value="4"/>
</dbReference>
<dbReference type="InterPro" id="IPR036779">
    <property type="entry name" value="LysM_dom_sf"/>
</dbReference>
<evidence type="ECO:0000256" key="2">
    <source>
        <dbReference type="ARBA" id="ARBA00022670"/>
    </source>
</evidence>
<comment type="similarity">
    <text evidence="1">Belongs to the peptidase C40 family.</text>
</comment>
<evidence type="ECO:0000256" key="6">
    <source>
        <dbReference type="ARBA" id="ARBA00022807"/>
    </source>
</evidence>
<name>A0A150KHT5_HEYCO</name>
<feature type="region of interest" description="Disordered" evidence="8">
    <location>
        <begin position="276"/>
        <end position="296"/>
    </location>
</feature>
<dbReference type="AlphaFoldDB" id="A0A150KHT5"/>
<dbReference type="PANTHER" id="PTHR33734">
    <property type="entry name" value="LYSM DOMAIN-CONTAINING GPI-ANCHORED PROTEIN 2"/>
    <property type="match status" value="1"/>
</dbReference>
<dbReference type="SUPFAM" id="SSF54106">
    <property type="entry name" value="LysM domain"/>
    <property type="match status" value="4"/>
</dbReference>
<keyword evidence="6" id="KW-0788">Thiol protease</keyword>
<dbReference type="InterPro" id="IPR038765">
    <property type="entry name" value="Papain-like_cys_pep_sf"/>
</dbReference>
<dbReference type="Gene3D" id="3.10.350.10">
    <property type="entry name" value="LysM domain"/>
    <property type="match status" value="4"/>
</dbReference>
<evidence type="ECO:0000256" key="5">
    <source>
        <dbReference type="ARBA" id="ARBA00022801"/>
    </source>
</evidence>
<feature type="region of interest" description="Disordered" evidence="8">
    <location>
        <begin position="134"/>
        <end position="165"/>
    </location>
</feature>
<evidence type="ECO:0000256" key="1">
    <source>
        <dbReference type="ARBA" id="ARBA00007074"/>
    </source>
</evidence>
<evidence type="ECO:0000256" key="8">
    <source>
        <dbReference type="SAM" id="MobiDB-lite"/>
    </source>
</evidence>
<dbReference type="Pfam" id="PF00877">
    <property type="entry name" value="NLPC_P60"/>
    <property type="match status" value="1"/>
</dbReference>
<dbReference type="PATRIC" id="fig|1398.25.peg.977"/>
<proteinExistence type="inferred from homology"/>
<dbReference type="SUPFAM" id="SSF54001">
    <property type="entry name" value="Cysteine proteinases"/>
    <property type="match status" value="1"/>
</dbReference>
<keyword evidence="2" id="KW-0645">Protease</keyword>
<dbReference type="Proteomes" id="UP000075304">
    <property type="component" value="Unassembled WGS sequence"/>
</dbReference>
<dbReference type="SMART" id="SM00257">
    <property type="entry name" value="LysM"/>
    <property type="match status" value="4"/>
</dbReference>
<dbReference type="GO" id="GO:0006508">
    <property type="term" value="P:proteolysis"/>
    <property type="evidence" value="ECO:0007669"/>
    <property type="project" value="UniProtKB-KW"/>
</dbReference>
<comment type="caution">
    <text evidence="12">The sequence shown here is derived from an EMBL/GenBank/DDBJ whole genome shotgun (WGS) entry which is preliminary data.</text>
</comment>
<dbReference type="InterPro" id="IPR000064">
    <property type="entry name" value="NLP_P60_dom"/>
</dbReference>
<dbReference type="InterPro" id="IPR018392">
    <property type="entry name" value="LysM"/>
</dbReference>
<feature type="compositionally biased region" description="Low complexity" evidence="8">
    <location>
        <begin position="135"/>
        <end position="165"/>
    </location>
</feature>
<feature type="region of interest" description="Disordered" evidence="8">
    <location>
        <begin position="207"/>
        <end position="230"/>
    </location>
</feature>
<evidence type="ECO:0000313" key="13">
    <source>
        <dbReference type="Proteomes" id="UP000075304"/>
    </source>
</evidence>
<evidence type="ECO:0000256" key="4">
    <source>
        <dbReference type="ARBA" id="ARBA00022737"/>
    </source>
</evidence>
<reference evidence="12 13" key="1">
    <citation type="submission" date="2016-01" db="EMBL/GenBank/DDBJ databases">
        <title>Genome Sequences of Twelve Sporeforming Bacillus Species Isolated from Foods.</title>
        <authorList>
            <person name="Berendsen E.M."/>
            <person name="Wells-Bennik M.H."/>
            <person name="Krawcyk A.O."/>
            <person name="De Jong A."/>
            <person name="Holsappel S."/>
            <person name="Eijlander R.T."/>
            <person name="Kuipers O.P."/>
        </authorList>
    </citation>
    <scope>NUCLEOTIDE SEQUENCE [LARGE SCALE GENOMIC DNA]</scope>
    <source>
        <strain evidence="12 13">B4099</strain>
    </source>
</reference>
<dbReference type="PANTHER" id="PTHR33734:SF22">
    <property type="entry name" value="MEMBRANE-BOUND LYTIC MUREIN TRANSGLYCOSYLASE D"/>
    <property type="match status" value="1"/>
</dbReference>
<gene>
    <name evidence="12" type="ORF">B4099_0684</name>
</gene>
<evidence type="ECO:0008006" key="14">
    <source>
        <dbReference type="Google" id="ProtNLM"/>
    </source>
</evidence>
<feature type="domain" description="LysM" evidence="10">
    <location>
        <begin position="26"/>
        <end position="69"/>
    </location>
</feature>
<feature type="chain" id="PRO_5007563772" description="Peptidoglycan endopeptidase" evidence="9">
    <location>
        <begin position="26"/>
        <end position="420"/>
    </location>
</feature>
<protein>
    <recommendedName>
        <fullName evidence="14">Peptidoglycan endopeptidase</fullName>
    </recommendedName>
</protein>
<dbReference type="GO" id="GO:0071555">
    <property type="term" value="P:cell wall organization"/>
    <property type="evidence" value="ECO:0007669"/>
    <property type="project" value="UniProtKB-KW"/>
</dbReference>
<dbReference type="GO" id="GO:0008234">
    <property type="term" value="F:cysteine-type peptidase activity"/>
    <property type="evidence" value="ECO:0007669"/>
    <property type="project" value="UniProtKB-KW"/>
</dbReference>
<feature type="domain" description="LysM" evidence="10">
    <location>
        <begin position="162"/>
        <end position="205"/>
    </location>
</feature>
<evidence type="ECO:0000256" key="9">
    <source>
        <dbReference type="SAM" id="SignalP"/>
    </source>
</evidence>
<dbReference type="GO" id="GO:0008932">
    <property type="term" value="F:lytic endotransglycosylase activity"/>
    <property type="evidence" value="ECO:0007669"/>
    <property type="project" value="TreeGrafter"/>
</dbReference>
<dbReference type="RefSeq" id="WP_061574322.1">
    <property type="nucleotide sequence ID" value="NZ_LQYI01000015.1"/>
</dbReference>